<dbReference type="InterPro" id="IPR036915">
    <property type="entry name" value="Cyclin-like_sf"/>
</dbReference>
<dbReference type="InterPro" id="IPR011990">
    <property type="entry name" value="TPR-like_helical_dom_sf"/>
</dbReference>
<dbReference type="InterPro" id="IPR013763">
    <property type="entry name" value="Cyclin-like_dom"/>
</dbReference>
<evidence type="ECO:0000256" key="10">
    <source>
        <dbReference type="ARBA" id="ARBA00023212"/>
    </source>
</evidence>
<dbReference type="Gene3D" id="1.20.1280.50">
    <property type="match status" value="1"/>
</dbReference>
<evidence type="ECO:0000256" key="9">
    <source>
        <dbReference type="ARBA" id="ARBA00023127"/>
    </source>
</evidence>
<proteinExistence type="inferred from homology"/>
<reference evidence="16" key="2">
    <citation type="submission" date="2025-08" db="UniProtKB">
        <authorList>
            <consortium name="Ensembl"/>
        </authorList>
    </citation>
    <scope>IDENTIFICATION</scope>
</reference>
<evidence type="ECO:0000256" key="3">
    <source>
        <dbReference type="ARBA" id="ARBA00004556"/>
    </source>
</evidence>
<accession>A0A671YA83</accession>
<organism evidence="16 17">
    <name type="scientific">Sparus aurata</name>
    <name type="common">Gilthead sea bream</name>
    <dbReference type="NCBI Taxonomy" id="8175"/>
    <lineage>
        <taxon>Eukaryota</taxon>
        <taxon>Metazoa</taxon>
        <taxon>Chordata</taxon>
        <taxon>Craniata</taxon>
        <taxon>Vertebrata</taxon>
        <taxon>Euteleostomi</taxon>
        <taxon>Actinopterygii</taxon>
        <taxon>Neopterygii</taxon>
        <taxon>Teleostei</taxon>
        <taxon>Neoteleostei</taxon>
        <taxon>Acanthomorphata</taxon>
        <taxon>Eupercaria</taxon>
        <taxon>Spariformes</taxon>
        <taxon>Sparidae</taxon>
        <taxon>Sparus</taxon>
    </lineage>
</organism>
<reference evidence="16" key="3">
    <citation type="submission" date="2025-09" db="UniProtKB">
        <authorList>
            <consortium name="Ensembl"/>
        </authorList>
    </citation>
    <scope>IDENTIFICATION</scope>
</reference>
<dbReference type="InterPro" id="IPR001810">
    <property type="entry name" value="F-box_dom"/>
</dbReference>
<dbReference type="SMART" id="SM01332">
    <property type="entry name" value="Cyclin_C"/>
    <property type="match status" value="1"/>
</dbReference>
<dbReference type="GO" id="GO:0051301">
    <property type="term" value="P:cell division"/>
    <property type="evidence" value="ECO:0007669"/>
    <property type="project" value="UniProtKB-KW"/>
</dbReference>
<dbReference type="GO" id="GO:0048471">
    <property type="term" value="C:perinuclear region of cytoplasm"/>
    <property type="evidence" value="ECO:0007669"/>
    <property type="project" value="UniProtKB-SubCell"/>
</dbReference>
<dbReference type="SUPFAM" id="SSF47954">
    <property type="entry name" value="Cyclin-like"/>
    <property type="match status" value="2"/>
</dbReference>
<dbReference type="InterPro" id="IPR036047">
    <property type="entry name" value="F-box-like_dom_sf"/>
</dbReference>
<evidence type="ECO:0000313" key="16">
    <source>
        <dbReference type="Ensembl" id="ENSSAUP00010060434.1"/>
    </source>
</evidence>
<dbReference type="GeneTree" id="ENSGT00810000125541"/>
<evidence type="ECO:0000256" key="12">
    <source>
        <dbReference type="ARBA" id="ARBA00025821"/>
    </source>
</evidence>
<dbReference type="InterPro" id="IPR048258">
    <property type="entry name" value="Cyclins_cyclin-box"/>
</dbReference>
<feature type="region of interest" description="Disordered" evidence="14">
    <location>
        <begin position="629"/>
        <end position="655"/>
    </location>
</feature>
<keyword evidence="8" id="KW-0498">Mitosis</keyword>
<dbReference type="Gene3D" id="1.10.472.10">
    <property type="entry name" value="Cyclin-like"/>
    <property type="match status" value="2"/>
</dbReference>
<dbReference type="InterPro" id="IPR004367">
    <property type="entry name" value="Cyclin_C-dom"/>
</dbReference>
<evidence type="ECO:0000256" key="2">
    <source>
        <dbReference type="ARBA" id="ARBA00004114"/>
    </source>
</evidence>
<dbReference type="AlphaFoldDB" id="A0A671YA83"/>
<evidence type="ECO:0000256" key="1">
    <source>
        <dbReference type="ARBA" id="ARBA00003222"/>
    </source>
</evidence>
<dbReference type="Pfam" id="PF00134">
    <property type="entry name" value="Cyclin_N"/>
    <property type="match status" value="1"/>
</dbReference>
<feature type="domain" description="F-box" evidence="15">
    <location>
        <begin position="15"/>
        <end position="62"/>
    </location>
</feature>
<evidence type="ECO:0000256" key="13">
    <source>
        <dbReference type="RuleBase" id="RU000383"/>
    </source>
</evidence>
<evidence type="ECO:0000256" key="6">
    <source>
        <dbReference type="ARBA" id="ARBA00022490"/>
    </source>
</evidence>
<feature type="region of interest" description="Disordered" evidence="14">
    <location>
        <begin position="689"/>
        <end position="731"/>
    </location>
</feature>
<dbReference type="GO" id="GO:0005814">
    <property type="term" value="C:centriole"/>
    <property type="evidence" value="ECO:0007669"/>
    <property type="project" value="UniProtKB-SubCell"/>
</dbReference>
<dbReference type="Ensembl" id="ENSSAUT00010063372.1">
    <property type="protein sequence ID" value="ENSSAUP00010060434.1"/>
    <property type="gene ID" value="ENSSAUG00010024485.1"/>
</dbReference>
<dbReference type="FunFam" id="1.10.472.10:FF:000038">
    <property type="entry name" value="Cyclin F"/>
    <property type="match status" value="1"/>
</dbReference>
<dbReference type="InterPro" id="IPR006671">
    <property type="entry name" value="Cyclin_N"/>
</dbReference>
<name>A0A671YA83_SPAAU</name>
<evidence type="ECO:0000256" key="5">
    <source>
        <dbReference type="ARBA" id="ARBA00019493"/>
    </source>
</evidence>
<dbReference type="SUPFAM" id="SSF81383">
    <property type="entry name" value="F-box domain"/>
    <property type="match status" value="1"/>
</dbReference>
<feature type="compositionally biased region" description="Low complexity" evidence="14">
    <location>
        <begin position="633"/>
        <end position="655"/>
    </location>
</feature>
<dbReference type="CDD" id="cd20521">
    <property type="entry name" value="CYCLIN_CCNF_rpt1"/>
    <property type="match status" value="1"/>
</dbReference>
<evidence type="ECO:0000259" key="15">
    <source>
        <dbReference type="PROSITE" id="PS50181"/>
    </source>
</evidence>
<keyword evidence="10" id="KW-0206">Cytoskeleton</keyword>
<comment type="function">
    <text evidence="1">Essential for the control of the cell cycle at the G2/M (mitosis) transition.</text>
</comment>
<evidence type="ECO:0000256" key="8">
    <source>
        <dbReference type="ARBA" id="ARBA00022776"/>
    </source>
</evidence>
<evidence type="ECO:0000256" key="7">
    <source>
        <dbReference type="ARBA" id="ARBA00022618"/>
    </source>
</evidence>
<evidence type="ECO:0000256" key="11">
    <source>
        <dbReference type="ARBA" id="ARBA00023306"/>
    </source>
</evidence>
<dbReference type="PROSITE" id="PS00292">
    <property type="entry name" value="CYCLINS"/>
    <property type="match status" value="1"/>
</dbReference>
<dbReference type="CDD" id="cd22082">
    <property type="entry name" value="F-box_FBXO1"/>
    <property type="match status" value="1"/>
</dbReference>
<dbReference type="Pfam" id="PF02984">
    <property type="entry name" value="Cyclin_C"/>
    <property type="match status" value="1"/>
</dbReference>
<protein>
    <recommendedName>
        <fullName evidence="5">Cyclin-F</fullName>
    </recommendedName>
</protein>
<keyword evidence="6" id="KW-0963">Cytoplasm</keyword>
<evidence type="ECO:0000313" key="17">
    <source>
        <dbReference type="Proteomes" id="UP000472265"/>
    </source>
</evidence>
<dbReference type="PANTHER" id="PTHR10177">
    <property type="entry name" value="CYCLINS"/>
    <property type="match status" value="1"/>
</dbReference>
<dbReference type="PROSITE" id="PS50181">
    <property type="entry name" value="FBOX"/>
    <property type="match status" value="1"/>
</dbReference>
<reference evidence="16" key="1">
    <citation type="submission" date="2021-04" db="EMBL/GenBank/DDBJ databases">
        <authorList>
            <consortium name="Wellcome Sanger Institute Data Sharing"/>
        </authorList>
    </citation>
    <scope>NUCLEOTIDE SEQUENCE [LARGE SCALE GENOMIC DNA]</scope>
</reference>
<sequence length="731" mass="81130">MGKFLLIRVRKRTPALTLLSLPEEILLCVLQCLSAEDLLSVRAVHSQLRDIVDNHSSVWARVSFRDTWPWPETLWLFERAAEKGNFEAAVKLGIAYLYNEGPLLSDEGRADVCGRKASHFFSLAESLRSPLADPFIWVFIRPPWSPTGSCCKAVVFDRLKAECDSNVVGEDERRADAISMLEQSSQAGCLQSSYLLWEHNRKAAMADPGRYLQCVRTLRDYAGKGCWEAQLSLAKVCSSGNPLGLESKACSDLVAQLFSSSNPASRPSSQAILRQGIKDTMRYILVDWLVEVTTMKDFSSLTLHVTVGCVDRYLALRSVPKARLQLLGIACMVVCTRYISKEILTIREAVWLTDNTYRYEDLVRMMGEVVSVLEGKIRSPTLLDYGEVLLSLLPLERRTTHLFSYICELSLLYSALATPPPAKLACAALLLTRALHHYAPLWPSQLVDYTGFSKQDLVSLSVLLYVKCFSQDVPKDYRHVSLTGVKQRFEDEAYQHISKEKVLDLFFPTGQPADIHAFLASPSSTSKRRRDDAMQAHRAGFVATPTAELSNQEETLLGDILDWSLDTSCSGYEGDQEEESEGEKEGNCKCWEKGLGVFSTVYKRLEHCRALSSDEDSFCEAEREVSKDRDPLSFSSGYSSVQSVSPSSTASSSPPSLLMPCTFKTFTTSLGATSANAQPGFRLLVPMQRPRGTSSKQVKRKNSAAHSGGEVEVEEEVKGDKNTAGAGFLSL</sequence>
<dbReference type="SMART" id="SM00256">
    <property type="entry name" value="FBOX"/>
    <property type="match status" value="1"/>
</dbReference>
<comment type="similarity">
    <text evidence="4">Belongs to the cyclin family. Cyclin AB subfamily.</text>
</comment>
<comment type="subunit">
    <text evidence="12">Interacts with the CDK1 protein kinase to form a serine/threonine kinase holoenzyme complex also known as maturation promoting factor (MPF). The cyclin subunit imparts substrate specificity to the complex.</text>
</comment>
<dbReference type="Pfam" id="PF12937">
    <property type="entry name" value="F-box-like"/>
    <property type="match status" value="1"/>
</dbReference>
<keyword evidence="9 13" id="KW-0195">Cyclin</keyword>
<evidence type="ECO:0000256" key="4">
    <source>
        <dbReference type="ARBA" id="ARBA00006955"/>
    </source>
</evidence>
<dbReference type="SMART" id="SM00385">
    <property type="entry name" value="CYCLIN"/>
    <property type="match status" value="2"/>
</dbReference>
<dbReference type="InterPro" id="IPR039361">
    <property type="entry name" value="Cyclin"/>
</dbReference>
<keyword evidence="17" id="KW-1185">Reference proteome</keyword>
<dbReference type="Gene3D" id="1.25.40.10">
    <property type="entry name" value="Tetratricopeptide repeat domain"/>
    <property type="match status" value="1"/>
</dbReference>
<gene>
    <name evidence="16" type="primary">CCNF</name>
    <name evidence="16" type="synonym">ccnf</name>
</gene>
<evidence type="ECO:0000256" key="14">
    <source>
        <dbReference type="SAM" id="MobiDB-lite"/>
    </source>
</evidence>
<comment type="subcellular location">
    <subcellularLocation>
        <location evidence="2">Cytoplasm</location>
        <location evidence="2">Cytoskeleton</location>
        <location evidence="2">Microtubule organizing center</location>
        <location evidence="2">Centrosome</location>
        <location evidence="2">Centriole</location>
    </subcellularLocation>
    <subcellularLocation>
        <location evidence="3">Cytoplasm</location>
        <location evidence="3">Perinuclear region</location>
    </subcellularLocation>
</comment>
<dbReference type="Proteomes" id="UP000472265">
    <property type="component" value="Chromosome 23"/>
</dbReference>
<keyword evidence="11" id="KW-0131">Cell cycle</keyword>
<keyword evidence="7" id="KW-0132">Cell division</keyword>